<dbReference type="RefSeq" id="WP_310014620.1">
    <property type="nucleotide sequence ID" value="NZ_JAVDQT010000006.1"/>
</dbReference>
<dbReference type="SMART" id="SM00869">
    <property type="entry name" value="Autotransporter"/>
    <property type="match status" value="1"/>
</dbReference>
<dbReference type="Gene3D" id="2.40.128.130">
    <property type="entry name" value="Autotransporter beta-domain"/>
    <property type="match status" value="1"/>
</dbReference>
<dbReference type="Pfam" id="PF03797">
    <property type="entry name" value="Autotransporter"/>
    <property type="match status" value="1"/>
</dbReference>
<feature type="chain" id="PRO_5046392351" evidence="1">
    <location>
        <begin position="29"/>
        <end position="858"/>
    </location>
</feature>
<name>A0ABU1MCS4_9HYPH</name>
<keyword evidence="4" id="KW-1185">Reference proteome</keyword>
<evidence type="ECO:0000256" key="1">
    <source>
        <dbReference type="SAM" id="SignalP"/>
    </source>
</evidence>
<proteinExistence type="predicted"/>
<dbReference type="EMBL" id="JAVDQT010000006">
    <property type="protein sequence ID" value="MDR6433647.1"/>
    <property type="molecule type" value="Genomic_DNA"/>
</dbReference>
<keyword evidence="1" id="KW-0732">Signal</keyword>
<accession>A0ABU1MCS4</accession>
<feature type="domain" description="Autotransporter" evidence="2">
    <location>
        <begin position="580"/>
        <end position="858"/>
    </location>
</feature>
<protein>
    <submittedName>
        <fullName evidence="3">Uncharacterized protein with beta-barrel porin domain</fullName>
    </submittedName>
</protein>
<sequence>MAAEKRKRLNSACAKSLILSFFCFNSIALHTNAASSAEPFQLLETDNIPLSPVDEPGIKGFQMLSSDVQNGRDLVFKNGETAGQLEITNNVADRTTFLDQSSGGEATIINNSGGETRFSDQSTASNAFITVNTDAKLSFDQQSSAADSRITNNEAGLVTFSDEASAGDSVITNNGTVNFNGSSSADNSLITNNSSGDMAFRDNADAGRRNITNNGQIDFYDQSSAGQGLIVNNESGNINFYGSSTTNSSDLNNSGSLVLSDHSSASQSSIVNNETGTMRLDGSATAGSANINNSGTIAFSDESSAGSARLFNNEKSSISFDNNSNAGSSFIINAGDLAFSGTASAGSSSILISGGGTARFIGQSTGGTSDIHIDQNGSLDVSRLDNQQLSIGSLVSAGNVNLGRTTLTADQKIVLNDTSHVSLVLGYGRLIAEDLELQGGTLDLRRADDLLYEINKTYGIFYAPTYSGSAFSEVLSHDFVFVTPSVDSNTVILTRNDIRFDSVSNTPNQTAVAGALEYLNPDNLVYRSIISSSETDARRSFDLLSGEVHSSITTALSDSSLSFRDEIFNRALHGFRGTETRSEHPRFWLSGRSLNAKTNGSEAIAGTKSNGYGINAGIAYDFTDHLSAGIVGDYQDNSLKISDRASSADINTWGAGLFLQWQQNGFNVAGGATYQYHSIQTQRSLHLNALTGALSADYNAYTTQYFTKAGYTFDAGFMDVQPYLALSHSRTEIDGFQESGLLDAALSGHSLSINNTTGTLGIQTNASYSLNQRYSLNARLNAAWSKEWGDRNTRRELSFAPEYPFYVVGASSNDEYLLMRLQIGLVNLERLSMNLTYTGVFGNETDSTTYAANAVLKF</sequence>
<dbReference type="Proteomes" id="UP001184614">
    <property type="component" value="Unassembled WGS sequence"/>
</dbReference>
<organism evidence="3 4">
    <name type="scientific">Brucella pseudogrignonensis</name>
    <dbReference type="NCBI Taxonomy" id="419475"/>
    <lineage>
        <taxon>Bacteria</taxon>
        <taxon>Pseudomonadati</taxon>
        <taxon>Pseudomonadota</taxon>
        <taxon>Alphaproteobacteria</taxon>
        <taxon>Hyphomicrobiales</taxon>
        <taxon>Brucellaceae</taxon>
        <taxon>Brucella/Ochrobactrum group</taxon>
        <taxon>Brucella</taxon>
    </lineage>
</organism>
<reference evidence="3 4" key="1">
    <citation type="submission" date="2023-07" db="EMBL/GenBank/DDBJ databases">
        <title>Sorghum-associated microbial communities from plants grown in Nebraska, USA.</title>
        <authorList>
            <person name="Schachtman D."/>
        </authorList>
    </citation>
    <scope>NUCLEOTIDE SEQUENCE [LARGE SCALE GENOMIC DNA]</scope>
    <source>
        <strain evidence="3 4">DS1730</strain>
    </source>
</reference>
<dbReference type="SUPFAM" id="SSF103515">
    <property type="entry name" value="Autotransporter"/>
    <property type="match status" value="1"/>
</dbReference>
<evidence type="ECO:0000313" key="4">
    <source>
        <dbReference type="Proteomes" id="UP001184614"/>
    </source>
</evidence>
<evidence type="ECO:0000259" key="2">
    <source>
        <dbReference type="PROSITE" id="PS51208"/>
    </source>
</evidence>
<feature type="signal peptide" evidence="1">
    <location>
        <begin position="1"/>
        <end position="28"/>
    </location>
</feature>
<evidence type="ECO:0000313" key="3">
    <source>
        <dbReference type="EMBL" id="MDR6433647.1"/>
    </source>
</evidence>
<dbReference type="InterPro" id="IPR036709">
    <property type="entry name" value="Autotransporte_beta_dom_sf"/>
</dbReference>
<comment type="caution">
    <text evidence="3">The sequence shown here is derived from an EMBL/GenBank/DDBJ whole genome shotgun (WGS) entry which is preliminary data.</text>
</comment>
<dbReference type="PROSITE" id="PS51208">
    <property type="entry name" value="AUTOTRANSPORTER"/>
    <property type="match status" value="1"/>
</dbReference>
<dbReference type="InterPro" id="IPR005546">
    <property type="entry name" value="Autotransporte_beta"/>
</dbReference>
<gene>
    <name evidence="3" type="ORF">J2782_003393</name>
</gene>